<dbReference type="EMBL" id="JAJSOF020000011">
    <property type="protein sequence ID" value="KAJ4445082.1"/>
    <property type="molecule type" value="Genomic_DNA"/>
</dbReference>
<gene>
    <name evidence="2" type="ORF">ANN_06881</name>
</gene>
<reference evidence="2 3" key="1">
    <citation type="journal article" date="2022" name="Allergy">
        <title>Genome assembly and annotation of Periplaneta americana reveal a comprehensive cockroach allergen profile.</title>
        <authorList>
            <person name="Wang L."/>
            <person name="Xiong Q."/>
            <person name="Saelim N."/>
            <person name="Wang L."/>
            <person name="Nong W."/>
            <person name="Wan A.T."/>
            <person name="Shi M."/>
            <person name="Liu X."/>
            <person name="Cao Q."/>
            <person name="Hui J.H.L."/>
            <person name="Sookrung N."/>
            <person name="Leung T.F."/>
            <person name="Tungtrongchitr A."/>
            <person name="Tsui S.K.W."/>
        </authorList>
    </citation>
    <scope>NUCLEOTIDE SEQUENCE [LARGE SCALE GENOMIC DNA]</scope>
    <source>
        <strain evidence="2">PWHHKU_190912</strain>
    </source>
</reference>
<protein>
    <recommendedName>
        <fullName evidence="1">Tc1-like transposase DDE domain-containing protein</fullName>
    </recommendedName>
</protein>
<dbReference type="Pfam" id="PF13358">
    <property type="entry name" value="DDE_3"/>
    <property type="match status" value="1"/>
</dbReference>
<evidence type="ECO:0000313" key="3">
    <source>
        <dbReference type="Proteomes" id="UP001148838"/>
    </source>
</evidence>
<evidence type="ECO:0000313" key="2">
    <source>
        <dbReference type="EMBL" id="KAJ4445082.1"/>
    </source>
</evidence>
<dbReference type="InterPro" id="IPR036397">
    <property type="entry name" value="RNaseH_sf"/>
</dbReference>
<dbReference type="Proteomes" id="UP001148838">
    <property type="component" value="Unassembled WGS sequence"/>
</dbReference>
<organism evidence="2 3">
    <name type="scientific">Periplaneta americana</name>
    <name type="common">American cockroach</name>
    <name type="synonym">Blatta americana</name>
    <dbReference type="NCBI Taxonomy" id="6978"/>
    <lineage>
        <taxon>Eukaryota</taxon>
        <taxon>Metazoa</taxon>
        <taxon>Ecdysozoa</taxon>
        <taxon>Arthropoda</taxon>
        <taxon>Hexapoda</taxon>
        <taxon>Insecta</taxon>
        <taxon>Pterygota</taxon>
        <taxon>Neoptera</taxon>
        <taxon>Polyneoptera</taxon>
        <taxon>Dictyoptera</taxon>
        <taxon>Blattodea</taxon>
        <taxon>Blattoidea</taxon>
        <taxon>Blattidae</taxon>
        <taxon>Blattinae</taxon>
        <taxon>Periplaneta</taxon>
    </lineage>
</organism>
<feature type="domain" description="Tc1-like transposase DDE" evidence="1">
    <location>
        <begin position="2"/>
        <end position="98"/>
    </location>
</feature>
<comment type="caution">
    <text evidence="2">The sequence shown here is derived from an EMBL/GenBank/DDBJ whole genome shotgun (WGS) entry which is preliminary data.</text>
</comment>
<dbReference type="Gene3D" id="3.30.420.10">
    <property type="entry name" value="Ribonuclease H-like superfamily/Ribonuclease H"/>
    <property type="match status" value="1"/>
</dbReference>
<name>A0ABQ8TH64_PERAM</name>
<accession>A0ABQ8TH64</accession>
<evidence type="ECO:0000259" key="1">
    <source>
        <dbReference type="Pfam" id="PF13358"/>
    </source>
</evidence>
<dbReference type="InterPro" id="IPR038717">
    <property type="entry name" value="Tc1-like_DDE_dom"/>
</dbReference>
<sequence>MLIGGITLDMRTELVVIRRRRNQGLTGDKYVNEVLNPHVRPVAEHMGEEFLLAHENASPHISRRIQDFLAQYHINVVEWPLCSPDLNPIEHLWNNLKKGS</sequence>
<proteinExistence type="predicted"/>
<keyword evidence="3" id="KW-1185">Reference proteome</keyword>